<evidence type="ECO:0000313" key="2">
    <source>
        <dbReference type="EMBL" id="KIM42963.1"/>
    </source>
</evidence>
<proteinExistence type="predicted"/>
<sequence length="233" mass="27455">MLRSACGSFFFFFVFWHLRPPFLLCPFLVFFFPSILSFTRWFFFAAFMHTHDSTLSMTPPQSLLLLLLSYSYLRTPSTFYPDISSHHHILPAPAPPPTIVPRTLTRCLRCRFFFFKKRNSTFSFFFLVARDIVGIHSFMFDSLPIYQSSFFFFFLTTPTIIHLLSALLNNSIRPYNNNQQQPTATTTMMAIYRAPFLLIGLSNRPPCMQPRPRPHQPRHTPTYPQFFDDIRYT</sequence>
<feature type="transmembrane region" description="Helical" evidence="1">
    <location>
        <begin position="145"/>
        <end position="168"/>
    </location>
</feature>
<keyword evidence="1" id="KW-0812">Transmembrane</keyword>
<reference evidence="3" key="2">
    <citation type="submission" date="2015-01" db="EMBL/GenBank/DDBJ databases">
        <title>Evolutionary Origins and Diversification of the Mycorrhizal Mutualists.</title>
        <authorList>
            <consortium name="DOE Joint Genome Institute"/>
            <consortium name="Mycorrhizal Genomics Consortium"/>
            <person name="Kohler A."/>
            <person name="Kuo A."/>
            <person name="Nagy L.G."/>
            <person name="Floudas D."/>
            <person name="Copeland A."/>
            <person name="Barry K.W."/>
            <person name="Cichocki N."/>
            <person name="Veneault-Fourrey C."/>
            <person name="LaButti K."/>
            <person name="Lindquist E.A."/>
            <person name="Lipzen A."/>
            <person name="Lundell T."/>
            <person name="Morin E."/>
            <person name="Murat C."/>
            <person name="Riley R."/>
            <person name="Ohm R."/>
            <person name="Sun H."/>
            <person name="Tunlid A."/>
            <person name="Henrissat B."/>
            <person name="Grigoriev I.V."/>
            <person name="Hibbett D.S."/>
            <person name="Martin F."/>
        </authorList>
    </citation>
    <scope>NUCLEOTIDE SEQUENCE [LARGE SCALE GENOMIC DNA]</scope>
    <source>
        <strain evidence="3">h7</strain>
    </source>
</reference>
<gene>
    <name evidence="2" type="ORF">M413DRAFT_392623</name>
</gene>
<organism evidence="2 3">
    <name type="scientific">Hebeloma cylindrosporum</name>
    <dbReference type="NCBI Taxonomy" id="76867"/>
    <lineage>
        <taxon>Eukaryota</taxon>
        <taxon>Fungi</taxon>
        <taxon>Dikarya</taxon>
        <taxon>Basidiomycota</taxon>
        <taxon>Agaricomycotina</taxon>
        <taxon>Agaricomycetes</taxon>
        <taxon>Agaricomycetidae</taxon>
        <taxon>Agaricales</taxon>
        <taxon>Agaricineae</taxon>
        <taxon>Hymenogastraceae</taxon>
        <taxon>Hebeloma</taxon>
    </lineage>
</organism>
<dbReference type="EMBL" id="KN831776">
    <property type="protein sequence ID" value="KIM42963.1"/>
    <property type="molecule type" value="Genomic_DNA"/>
</dbReference>
<keyword evidence="1" id="KW-0472">Membrane</keyword>
<accession>A0A0C2XZB4</accession>
<name>A0A0C2XZB4_HEBCY</name>
<reference evidence="2 3" key="1">
    <citation type="submission" date="2014-04" db="EMBL/GenBank/DDBJ databases">
        <authorList>
            <consortium name="DOE Joint Genome Institute"/>
            <person name="Kuo A."/>
            <person name="Gay G."/>
            <person name="Dore J."/>
            <person name="Kohler A."/>
            <person name="Nagy L.G."/>
            <person name="Floudas D."/>
            <person name="Copeland A."/>
            <person name="Barry K.W."/>
            <person name="Cichocki N."/>
            <person name="Veneault-Fourrey C."/>
            <person name="LaButti K."/>
            <person name="Lindquist E.A."/>
            <person name="Lipzen A."/>
            <person name="Lundell T."/>
            <person name="Morin E."/>
            <person name="Murat C."/>
            <person name="Sun H."/>
            <person name="Tunlid A."/>
            <person name="Henrissat B."/>
            <person name="Grigoriev I.V."/>
            <person name="Hibbett D.S."/>
            <person name="Martin F."/>
            <person name="Nordberg H.P."/>
            <person name="Cantor M.N."/>
            <person name="Hua S.X."/>
        </authorList>
    </citation>
    <scope>NUCLEOTIDE SEQUENCE [LARGE SCALE GENOMIC DNA]</scope>
    <source>
        <strain evidence="3">h7</strain>
    </source>
</reference>
<feature type="transmembrane region" description="Helical" evidence="1">
    <location>
        <begin position="121"/>
        <end position="139"/>
    </location>
</feature>
<dbReference type="HOGENOM" id="CLU_1190040_0_0_1"/>
<dbReference type="AlphaFoldDB" id="A0A0C2XZB4"/>
<dbReference type="Proteomes" id="UP000053424">
    <property type="component" value="Unassembled WGS sequence"/>
</dbReference>
<protein>
    <submittedName>
        <fullName evidence="2">Uncharacterized protein</fullName>
    </submittedName>
</protein>
<evidence type="ECO:0000256" key="1">
    <source>
        <dbReference type="SAM" id="Phobius"/>
    </source>
</evidence>
<evidence type="ECO:0000313" key="3">
    <source>
        <dbReference type="Proteomes" id="UP000053424"/>
    </source>
</evidence>
<feature type="transmembrane region" description="Helical" evidence="1">
    <location>
        <begin position="21"/>
        <end position="43"/>
    </location>
</feature>
<keyword evidence="3" id="KW-1185">Reference proteome</keyword>
<keyword evidence="1" id="KW-1133">Transmembrane helix</keyword>